<sequence length="240" mass="26113">MAMRLDPFLEAADAQRVISVLQKLNACSLDYALTGGIALEPSLGSELGRQRAFSDIDIVASTFEALPSTLASAFMISHAHPDRPLGKLAIQLVEPNQRVRVDVFSACGDTLARTRPALIGDLTIKVVAVEDLACRIALEMMGFSRGDSVPPKCADDHIRARQAVDMDLVETAWQDQRREMDPLTYAEAAVQIADAMERQTGKLARQVYCTDSHAGCRHCRDTAHFAVASPKSILAILGYC</sequence>
<dbReference type="SUPFAM" id="SSF81301">
    <property type="entry name" value="Nucleotidyltransferase"/>
    <property type="match status" value="1"/>
</dbReference>
<protein>
    <recommendedName>
        <fullName evidence="3">Nucleotidyl transferase AbiEii toxin, Type IV TA system</fullName>
    </recommendedName>
</protein>
<name>A0A1C3X9T9_9HYPH</name>
<evidence type="ECO:0008006" key="3">
    <source>
        <dbReference type="Google" id="ProtNLM"/>
    </source>
</evidence>
<dbReference type="AlphaFoldDB" id="A0A1C3X9T9"/>
<dbReference type="InterPro" id="IPR043519">
    <property type="entry name" value="NT_sf"/>
</dbReference>
<dbReference type="EMBL" id="FMAG01000013">
    <property type="protein sequence ID" value="SCB48959.1"/>
    <property type="molecule type" value="Genomic_DNA"/>
</dbReference>
<dbReference type="Proteomes" id="UP000199101">
    <property type="component" value="Unassembled WGS sequence"/>
</dbReference>
<gene>
    <name evidence="1" type="ORF">GA0061103_0479</name>
</gene>
<evidence type="ECO:0000313" key="1">
    <source>
        <dbReference type="EMBL" id="SCB48959.1"/>
    </source>
</evidence>
<reference evidence="2" key="1">
    <citation type="submission" date="2016-08" db="EMBL/GenBank/DDBJ databases">
        <authorList>
            <person name="Varghese N."/>
            <person name="Submissions Spin"/>
        </authorList>
    </citation>
    <scope>NUCLEOTIDE SEQUENCE [LARGE SCALE GENOMIC DNA]</scope>
    <source>
        <strain evidence="2">HAMBI 2975</strain>
    </source>
</reference>
<proteinExistence type="predicted"/>
<evidence type="ECO:0000313" key="2">
    <source>
        <dbReference type="Proteomes" id="UP000199101"/>
    </source>
</evidence>
<keyword evidence="2" id="KW-1185">Reference proteome</keyword>
<accession>A0A1C3X9T9</accession>
<organism evidence="1 2">
    <name type="scientific">Rhizobium multihospitium</name>
    <dbReference type="NCBI Taxonomy" id="410764"/>
    <lineage>
        <taxon>Bacteria</taxon>
        <taxon>Pseudomonadati</taxon>
        <taxon>Pseudomonadota</taxon>
        <taxon>Alphaproteobacteria</taxon>
        <taxon>Hyphomicrobiales</taxon>
        <taxon>Rhizobiaceae</taxon>
        <taxon>Rhizobium/Agrobacterium group</taxon>
        <taxon>Rhizobium</taxon>
    </lineage>
</organism>